<dbReference type="EMBL" id="LBMM01012542">
    <property type="protein sequence ID" value="KMQ86163.1"/>
    <property type="molecule type" value="Genomic_DNA"/>
</dbReference>
<protein>
    <submittedName>
        <fullName evidence="1">Membrane protein</fullName>
    </submittedName>
</protein>
<dbReference type="Gene3D" id="3.40.30.10">
    <property type="entry name" value="Glutaredoxin"/>
    <property type="match status" value="1"/>
</dbReference>
<dbReference type="AlphaFoldDB" id="A0A0J7K6S5"/>
<dbReference type="SUPFAM" id="SSF52833">
    <property type="entry name" value="Thioredoxin-like"/>
    <property type="match status" value="1"/>
</dbReference>
<organism evidence="1 2">
    <name type="scientific">Lasius niger</name>
    <name type="common">Black garden ant</name>
    <dbReference type="NCBI Taxonomy" id="67767"/>
    <lineage>
        <taxon>Eukaryota</taxon>
        <taxon>Metazoa</taxon>
        <taxon>Ecdysozoa</taxon>
        <taxon>Arthropoda</taxon>
        <taxon>Hexapoda</taxon>
        <taxon>Insecta</taxon>
        <taxon>Pterygota</taxon>
        <taxon>Neoptera</taxon>
        <taxon>Endopterygota</taxon>
        <taxon>Hymenoptera</taxon>
        <taxon>Apocrita</taxon>
        <taxon>Aculeata</taxon>
        <taxon>Formicoidea</taxon>
        <taxon>Formicidae</taxon>
        <taxon>Formicinae</taxon>
        <taxon>Lasius</taxon>
        <taxon>Lasius</taxon>
    </lineage>
</organism>
<reference evidence="1 2" key="1">
    <citation type="submission" date="2015-04" db="EMBL/GenBank/DDBJ databases">
        <title>Lasius niger genome sequencing.</title>
        <authorList>
            <person name="Konorov E.A."/>
            <person name="Nikitin M.A."/>
            <person name="Kirill M.V."/>
            <person name="Chang P."/>
        </authorList>
    </citation>
    <scope>NUCLEOTIDE SEQUENCE [LARGE SCALE GENOMIC DNA]</scope>
    <source>
        <tissue evidence="1">Whole</tissue>
    </source>
</reference>
<keyword evidence="2" id="KW-1185">Reference proteome</keyword>
<dbReference type="PaxDb" id="67767-A0A0J7K6S5"/>
<sequence>MRDLIMKAASVDQAVIDQFATQLKLDLKRFHADFSNKKVTDEMNQNIQLSRLARMEGTPYFLFGQLPVPGGLSLKEMNELTKELPKDPA</sequence>
<comment type="caution">
    <text evidence="1">The sequence shown here is derived from an EMBL/GenBank/DDBJ whole genome shotgun (WGS) entry which is preliminary data.</text>
</comment>
<proteinExistence type="predicted"/>
<dbReference type="InterPro" id="IPR036249">
    <property type="entry name" value="Thioredoxin-like_sf"/>
</dbReference>
<name>A0A0J7K6S5_LASNI</name>
<evidence type="ECO:0000313" key="2">
    <source>
        <dbReference type="Proteomes" id="UP000036403"/>
    </source>
</evidence>
<evidence type="ECO:0000313" key="1">
    <source>
        <dbReference type="EMBL" id="KMQ86163.1"/>
    </source>
</evidence>
<gene>
    <name evidence="1" type="ORF">RF55_14945</name>
</gene>
<dbReference type="Proteomes" id="UP000036403">
    <property type="component" value="Unassembled WGS sequence"/>
</dbReference>
<accession>A0A0J7K6S5</accession>